<dbReference type="EMBL" id="BSNU01000001">
    <property type="protein sequence ID" value="GLQ61475.1"/>
    <property type="molecule type" value="Genomic_DNA"/>
</dbReference>
<reference evidence="2" key="1">
    <citation type="journal article" date="2019" name="Int. J. Syst. Evol. Microbiol.">
        <title>The Global Catalogue of Microorganisms (GCM) 10K type strain sequencing project: providing services to taxonomists for standard genome sequencing and annotation.</title>
        <authorList>
            <consortium name="The Broad Institute Genomics Platform"/>
            <consortium name="The Broad Institute Genome Sequencing Center for Infectious Disease"/>
            <person name="Wu L."/>
            <person name="Ma J."/>
        </authorList>
    </citation>
    <scope>NUCLEOTIDE SEQUENCE [LARGE SCALE GENOMIC DNA]</scope>
    <source>
        <strain evidence="2">NBRC 3267</strain>
    </source>
</reference>
<organism evidence="1 2">
    <name type="scientific">Gluconobacter cerinus</name>
    <dbReference type="NCBI Taxonomy" id="38307"/>
    <lineage>
        <taxon>Bacteria</taxon>
        <taxon>Pseudomonadati</taxon>
        <taxon>Pseudomonadota</taxon>
        <taxon>Alphaproteobacteria</taxon>
        <taxon>Acetobacterales</taxon>
        <taxon>Acetobacteraceae</taxon>
        <taxon>Gluconobacter</taxon>
    </lineage>
</organism>
<dbReference type="Proteomes" id="UP001156614">
    <property type="component" value="Unassembled WGS sequence"/>
</dbReference>
<comment type="caution">
    <text evidence="1">The sequence shown here is derived from an EMBL/GenBank/DDBJ whole genome shotgun (WGS) entry which is preliminary data.</text>
</comment>
<protein>
    <submittedName>
        <fullName evidence="1">Uncharacterized protein</fullName>
    </submittedName>
</protein>
<sequence length="59" mass="6552">MHKVMRLVELQHYLLCSRLGGLKAESEAAHILEGVIVLGTVLYQKLAHLLGICREAGRL</sequence>
<evidence type="ECO:0000313" key="2">
    <source>
        <dbReference type="Proteomes" id="UP001156614"/>
    </source>
</evidence>
<keyword evidence="2" id="KW-1185">Reference proteome</keyword>
<dbReference type="AlphaFoldDB" id="A0AAV5NBM1"/>
<gene>
    <name evidence="1" type="ORF">GCM10007867_03200</name>
</gene>
<proteinExistence type="predicted"/>
<evidence type="ECO:0000313" key="1">
    <source>
        <dbReference type="EMBL" id="GLQ61475.1"/>
    </source>
</evidence>
<accession>A0AAV5NBM1</accession>
<name>A0AAV5NBM1_9PROT</name>